<evidence type="ECO:0000313" key="8">
    <source>
        <dbReference type="EMBL" id="SVA05204.1"/>
    </source>
</evidence>
<dbReference type="GO" id="GO:0042286">
    <property type="term" value="F:glutamate-1-semialdehyde 2,1-aminomutase activity"/>
    <property type="evidence" value="ECO:0007669"/>
    <property type="project" value="UniProtKB-EC"/>
</dbReference>
<dbReference type="NCBIfam" id="NF000818">
    <property type="entry name" value="PRK00062.1"/>
    <property type="match status" value="1"/>
</dbReference>
<dbReference type="SUPFAM" id="SSF53383">
    <property type="entry name" value="PLP-dependent transferases"/>
    <property type="match status" value="1"/>
</dbReference>
<dbReference type="GO" id="GO:0006779">
    <property type="term" value="P:porphyrin-containing compound biosynthetic process"/>
    <property type="evidence" value="ECO:0007669"/>
    <property type="project" value="UniProtKB-KW"/>
</dbReference>
<proteinExistence type="inferred from homology"/>
<dbReference type="CDD" id="cd00610">
    <property type="entry name" value="OAT_like"/>
    <property type="match status" value="1"/>
</dbReference>
<keyword evidence="6" id="KW-0413">Isomerase</keyword>
<dbReference type="AlphaFoldDB" id="A0A381SP59"/>
<keyword evidence="7" id="KW-0627">Porphyrin biosynthesis</keyword>
<protein>
    <recommendedName>
        <fullName evidence="4">glutamate-1-semialdehyde 2,1-aminomutase</fullName>
        <ecNumber evidence="4">5.4.3.8</ecNumber>
    </recommendedName>
</protein>
<evidence type="ECO:0000256" key="1">
    <source>
        <dbReference type="ARBA" id="ARBA00001933"/>
    </source>
</evidence>
<organism evidence="8">
    <name type="scientific">marine metagenome</name>
    <dbReference type="NCBI Taxonomy" id="408172"/>
    <lineage>
        <taxon>unclassified sequences</taxon>
        <taxon>metagenomes</taxon>
        <taxon>ecological metagenomes</taxon>
    </lineage>
</organism>
<name>A0A381SP59_9ZZZZ</name>
<comment type="cofactor">
    <cofactor evidence="1">
        <name>pyridoxal 5'-phosphate</name>
        <dbReference type="ChEBI" id="CHEBI:597326"/>
    </cofactor>
</comment>
<evidence type="ECO:0000256" key="4">
    <source>
        <dbReference type="ARBA" id="ARBA00012143"/>
    </source>
</evidence>
<comment type="similarity">
    <text evidence="3">Belongs to the class-III pyridoxal-phosphate-dependent aminotransferase family. HemL subfamily.</text>
</comment>
<dbReference type="PROSITE" id="PS00600">
    <property type="entry name" value="AA_TRANSFER_CLASS_3"/>
    <property type="match status" value="1"/>
</dbReference>
<dbReference type="Pfam" id="PF00202">
    <property type="entry name" value="Aminotran_3"/>
    <property type="match status" value="1"/>
</dbReference>
<dbReference type="InterPro" id="IPR015424">
    <property type="entry name" value="PyrdxlP-dep_Trfase"/>
</dbReference>
<evidence type="ECO:0000256" key="3">
    <source>
        <dbReference type="ARBA" id="ARBA00008981"/>
    </source>
</evidence>
<dbReference type="PANTHER" id="PTHR43713">
    <property type="entry name" value="GLUTAMATE-1-SEMIALDEHYDE 2,1-AMINOMUTASE"/>
    <property type="match status" value="1"/>
</dbReference>
<comment type="pathway">
    <text evidence="2">Porphyrin-containing compound metabolism; protoporphyrin-IX biosynthesis; 5-aminolevulinate from L-glutamyl-tRNA(Glu): step 2/2.</text>
</comment>
<gene>
    <name evidence="8" type="ORF">METZ01_LOCUS58058</name>
</gene>
<dbReference type="FunFam" id="3.40.640.10:FF:000021">
    <property type="entry name" value="Glutamate-1-semialdehyde 2,1-aminomutase"/>
    <property type="match status" value="1"/>
</dbReference>
<dbReference type="Gene3D" id="3.40.640.10">
    <property type="entry name" value="Type I PLP-dependent aspartate aminotransferase-like (Major domain)"/>
    <property type="match status" value="1"/>
</dbReference>
<dbReference type="GO" id="GO:0030170">
    <property type="term" value="F:pyridoxal phosphate binding"/>
    <property type="evidence" value="ECO:0007669"/>
    <property type="project" value="InterPro"/>
</dbReference>
<dbReference type="InterPro" id="IPR049704">
    <property type="entry name" value="Aminotrans_3_PPA_site"/>
</dbReference>
<evidence type="ECO:0000256" key="5">
    <source>
        <dbReference type="ARBA" id="ARBA00022898"/>
    </source>
</evidence>
<dbReference type="InterPro" id="IPR015422">
    <property type="entry name" value="PyrdxlP-dep_Trfase_small"/>
</dbReference>
<dbReference type="InterPro" id="IPR015421">
    <property type="entry name" value="PyrdxlP-dep_Trfase_major"/>
</dbReference>
<sequence length="435" mass="47414">MNLDRSRILYERSQRVISGGVNSNVRLSEAPHPLFFESATGSSIKDVDGNEYIDYVLGQGPMIFGHSPQFLLEAVANASEKGQLFAGQHELEIQVAELVQSVVPCAELVRFASSGTEVVQAALRVARAFTARDLIVKFEGHYHGWTDGVFFNTAAELEKSGPAGKPNSVPMSYGIPETEAANVIALPWNDICALEKIFSDKHKKIAAVITEPVMCNTNCVLPKEGYLSALKRICESNGALLIFDEVITGFRLAPGGAQECFGVTPDLATYAKAMAGGYPLSMLAGRRDVMTMIGKGEVMHGGTANANVMSMAAGKAALERITDPRIKTNEKLRNSGKLLIDGLMRLNEKYELGMLIQGTGEVFAVSFTGGKEVVDYRTHSKYADMNRYARFVDEMMKRGIRLTSRGVWFVSEAHSEEDIEATLSAAKEALLLSRE</sequence>
<evidence type="ECO:0000256" key="7">
    <source>
        <dbReference type="ARBA" id="ARBA00023244"/>
    </source>
</evidence>
<evidence type="ECO:0000256" key="6">
    <source>
        <dbReference type="ARBA" id="ARBA00023235"/>
    </source>
</evidence>
<evidence type="ECO:0000256" key="2">
    <source>
        <dbReference type="ARBA" id="ARBA00004819"/>
    </source>
</evidence>
<dbReference type="PANTHER" id="PTHR43713:SF3">
    <property type="entry name" value="GLUTAMATE-1-SEMIALDEHYDE 2,1-AMINOMUTASE 1, CHLOROPLASTIC-RELATED"/>
    <property type="match status" value="1"/>
</dbReference>
<reference evidence="8" key="1">
    <citation type="submission" date="2018-05" db="EMBL/GenBank/DDBJ databases">
        <authorList>
            <person name="Lanie J.A."/>
            <person name="Ng W.-L."/>
            <person name="Kazmierczak K.M."/>
            <person name="Andrzejewski T.M."/>
            <person name="Davidsen T.M."/>
            <person name="Wayne K.J."/>
            <person name="Tettelin H."/>
            <person name="Glass J.I."/>
            <person name="Rusch D."/>
            <person name="Podicherti R."/>
            <person name="Tsui H.-C.T."/>
            <person name="Winkler M.E."/>
        </authorList>
    </citation>
    <scope>NUCLEOTIDE SEQUENCE</scope>
</reference>
<dbReference type="Gene3D" id="3.90.1150.10">
    <property type="entry name" value="Aspartate Aminotransferase, domain 1"/>
    <property type="match status" value="1"/>
</dbReference>
<dbReference type="InterPro" id="IPR005814">
    <property type="entry name" value="Aminotrans_3"/>
</dbReference>
<dbReference type="GO" id="GO:0008483">
    <property type="term" value="F:transaminase activity"/>
    <property type="evidence" value="ECO:0007669"/>
    <property type="project" value="InterPro"/>
</dbReference>
<accession>A0A381SP59</accession>
<keyword evidence="5" id="KW-0663">Pyridoxal phosphate</keyword>
<dbReference type="EMBL" id="UINC01003312">
    <property type="protein sequence ID" value="SVA05204.1"/>
    <property type="molecule type" value="Genomic_DNA"/>
</dbReference>
<dbReference type="EC" id="5.4.3.8" evidence="4"/>